<proteinExistence type="predicted"/>
<name>A0ABS6E465_9FIRM</name>
<comment type="caution">
    <text evidence="3">The sequence shown here is derived from an EMBL/GenBank/DDBJ whole genome shotgun (WGS) entry which is preliminary data.</text>
</comment>
<organism evidence="3 4">
    <name type="scientific">Tissierella simiarum</name>
    <dbReference type="NCBI Taxonomy" id="2841534"/>
    <lineage>
        <taxon>Bacteria</taxon>
        <taxon>Bacillati</taxon>
        <taxon>Bacillota</taxon>
        <taxon>Tissierellia</taxon>
        <taxon>Tissierellales</taxon>
        <taxon>Tissierellaceae</taxon>
        <taxon>Tissierella</taxon>
    </lineage>
</organism>
<feature type="transmembrane region" description="Helical" evidence="1">
    <location>
        <begin position="133"/>
        <end position="153"/>
    </location>
</feature>
<reference evidence="3 4" key="1">
    <citation type="submission" date="2021-06" db="EMBL/GenBank/DDBJ databases">
        <authorList>
            <person name="Sun Q."/>
            <person name="Li D."/>
        </authorList>
    </citation>
    <scope>NUCLEOTIDE SEQUENCE [LARGE SCALE GENOMIC DNA]</scope>
    <source>
        <strain evidence="3 4">MSJ-40</strain>
    </source>
</reference>
<dbReference type="Pfam" id="PF07670">
    <property type="entry name" value="Gate"/>
    <property type="match status" value="1"/>
</dbReference>
<keyword evidence="1" id="KW-1133">Transmembrane helix</keyword>
<keyword evidence="4" id="KW-1185">Reference proteome</keyword>
<feature type="transmembrane region" description="Helical" evidence="1">
    <location>
        <begin position="91"/>
        <end position="112"/>
    </location>
</feature>
<accession>A0ABS6E465</accession>
<dbReference type="InterPro" id="IPR011642">
    <property type="entry name" value="Gate_dom"/>
</dbReference>
<evidence type="ECO:0000256" key="1">
    <source>
        <dbReference type="SAM" id="Phobius"/>
    </source>
</evidence>
<dbReference type="Proteomes" id="UP000749471">
    <property type="component" value="Unassembled WGS sequence"/>
</dbReference>
<keyword evidence="1" id="KW-0812">Transmembrane</keyword>
<feature type="domain" description="Nucleoside transporter/FeoB GTPase Gate" evidence="2">
    <location>
        <begin position="42"/>
        <end position="151"/>
    </location>
</feature>
<sequence>MLNTIWFLMIFIGIIYGALTGNLNEINNIIISEAGEGVTFAISLIGIMAFWLGIMNIAEKSGLIKSIAKLFRPIIRILFPEIPKNHPAERWILMNFIANMFGVGNGATAFGLKAMKELDYLNSNKKKASNAMIMFLIINMSSLQLVPLTILKIRHDYGSVNPSVIIGPTILATFLSTLVAVIIGKLMEGGSRSRC</sequence>
<dbReference type="EMBL" id="JAHLPM010000002">
    <property type="protein sequence ID" value="MBU5437049.1"/>
    <property type="molecule type" value="Genomic_DNA"/>
</dbReference>
<dbReference type="RefSeq" id="WP_216516765.1">
    <property type="nucleotide sequence ID" value="NZ_JAHLPM010000002.1"/>
</dbReference>
<feature type="transmembrane region" description="Helical" evidence="1">
    <location>
        <begin position="165"/>
        <end position="184"/>
    </location>
</feature>
<evidence type="ECO:0000259" key="2">
    <source>
        <dbReference type="Pfam" id="PF07670"/>
    </source>
</evidence>
<feature type="transmembrane region" description="Helical" evidence="1">
    <location>
        <begin position="38"/>
        <end position="58"/>
    </location>
</feature>
<gene>
    <name evidence="3" type="ORF">KQI42_03445</name>
</gene>
<feature type="transmembrane region" description="Helical" evidence="1">
    <location>
        <begin position="6"/>
        <end position="26"/>
    </location>
</feature>
<keyword evidence="1" id="KW-0472">Membrane</keyword>
<evidence type="ECO:0000313" key="4">
    <source>
        <dbReference type="Proteomes" id="UP000749471"/>
    </source>
</evidence>
<protein>
    <submittedName>
        <fullName evidence="3">Spore maturation protein</fullName>
    </submittedName>
</protein>
<evidence type="ECO:0000313" key="3">
    <source>
        <dbReference type="EMBL" id="MBU5437049.1"/>
    </source>
</evidence>